<dbReference type="InterPro" id="IPR041612">
    <property type="entry name" value="YfiR_C"/>
</dbReference>
<dbReference type="InterPro" id="IPR009057">
    <property type="entry name" value="Homeodomain-like_sf"/>
</dbReference>
<dbReference type="PANTHER" id="PTHR30055">
    <property type="entry name" value="HTH-TYPE TRANSCRIPTIONAL REGULATOR RUTR"/>
    <property type="match status" value="1"/>
</dbReference>
<dbReference type="Pfam" id="PF17922">
    <property type="entry name" value="TetR_C_17"/>
    <property type="match status" value="1"/>
</dbReference>
<protein>
    <submittedName>
        <fullName evidence="4">TetR family transcriptional regulator</fullName>
    </submittedName>
</protein>
<evidence type="ECO:0000313" key="5">
    <source>
        <dbReference type="Proteomes" id="UP001199916"/>
    </source>
</evidence>
<dbReference type="RefSeq" id="WP_233697051.1">
    <property type="nucleotide sequence ID" value="NZ_JAJNBZ010000009.1"/>
</dbReference>
<dbReference type="Gene3D" id="1.10.357.10">
    <property type="entry name" value="Tetracycline Repressor, domain 2"/>
    <property type="match status" value="1"/>
</dbReference>
<dbReference type="InterPro" id="IPR036271">
    <property type="entry name" value="Tet_transcr_reg_TetR-rel_C_sf"/>
</dbReference>
<reference evidence="4 5" key="1">
    <citation type="submission" date="2021-11" db="EMBL/GenBank/DDBJ databases">
        <title>Draft genome sequence of Paenibacillus profundus YoMME, a new Gram-positive bacteria with exoelectrogenic properties.</title>
        <authorList>
            <person name="Hubenova Y."/>
            <person name="Hubenova E."/>
            <person name="Manasiev Y."/>
            <person name="Peykov S."/>
            <person name="Mitov M."/>
        </authorList>
    </citation>
    <scope>NUCLEOTIDE SEQUENCE [LARGE SCALE GENOMIC DNA]</scope>
    <source>
        <strain evidence="4 5">YoMME</strain>
    </source>
</reference>
<dbReference type="InterPro" id="IPR050109">
    <property type="entry name" value="HTH-type_TetR-like_transc_reg"/>
</dbReference>
<dbReference type="PRINTS" id="PR00455">
    <property type="entry name" value="HTHTETR"/>
</dbReference>
<dbReference type="Proteomes" id="UP001199916">
    <property type="component" value="Unassembled WGS sequence"/>
</dbReference>
<name>A0ABS8YGP8_9BACL</name>
<keyword evidence="1 2" id="KW-0238">DNA-binding</keyword>
<gene>
    <name evidence="4" type="ORF">LQV63_13255</name>
</gene>
<comment type="caution">
    <text evidence="4">The sequence shown here is derived from an EMBL/GenBank/DDBJ whole genome shotgun (WGS) entry which is preliminary data.</text>
</comment>
<dbReference type="PANTHER" id="PTHR30055:SF211">
    <property type="entry name" value="TRANSCRIPTIONAL REGULATOR, TETR FAMILY"/>
    <property type="match status" value="1"/>
</dbReference>
<proteinExistence type="predicted"/>
<evidence type="ECO:0000259" key="3">
    <source>
        <dbReference type="PROSITE" id="PS50977"/>
    </source>
</evidence>
<feature type="domain" description="HTH tetR-type" evidence="3">
    <location>
        <begin position="11"/>
        <end position="71"/>
    </location>
</feature>
<dbReference type="Pfam" id="PF00440">
    <property type="entry name" value="TetR_N"/>
    <property type="match status" value="1"/>
</dbReference>
<dbReference type="PROSITE" id="PS50977">
    <property type="entry name" value="HTH_TETR_2"/>
    <property type="match status" value="1"/>
</dbReference>
<dbReference type="EMBL" id="JAJNBZ010000009">
    <property type="protein sequence ID" value="MCE5170277.1"/>
    <property type="molecule type" value="Genomic_DNA"/>
</dbReference>
<accession>A0ABS8YGP8</accession>
<organism evidence="4 5">
    <name type="scientific">Paenibacillus profundus</name>
    <dbReference type="NCBI Taxonomy" id="1173085"/>
    <lineage>
        <taxon>Bacteria</taxon>
        <taxon>Bacillati</taxon>
        <taxon>Bacillota</taxon>
        <taxon>Bacilli</taxon>
        <taxon>Bacillales</taxon>
        <taxon>Paenibacillaceae</taxon>
        <taxon>Paenibacillus</taxon>
    </lineage>
</organism>
<keyword evidence="5" id="KW-1185">Reference proteome</keyword>
<sequence length="205" mass="23679">MSPKVSAHYKEQRRREILEAAGRVFSRKGFEPTTMKDIVEESGKSFGGVYMYYSNTEDMLQDLILGKDEQVLEAFPDEAMTAWDRIIWMLDTQEKMLEQAGDPLFAVGYEYFITAWRNEERSAQLQERFSEAMEWIAGVIREGVRTGEFAPLHQVEDIVEMMLSALEGIRFNSVHLGTENIHVSKQLQVLRDMLKFVLQVQGDND</sequence>
<dbReference type="SUPFAM" id="SSF46689">
    <property type="entry name" value="Homeodomain-like"/>
    <property type="match status" value="1"/>
</dbReference>
<dbReference type="InterPro" id="IPR001647">
    <property type="entry name" value="HTH_TetR"/>
</dbReference>
<feature type="DNA-binding region" description="H-T-H motif" evidence="2">
    <location>
        <begin position="34"/>
        <end position="53"/>
    </location>
</feature>
<evidence type="ECO:0000313" key="4">
    <source>
        <dbReference type="EMBL" id="MCE5170277.1"/>
    </source>
</evidence>
<dbReference type="Gene3D" id="1.10.10.60">
    <property type="entry name" value="Homeodomain-like"/>
    <property type="match status" value="1"/>
</dbReference>
<evidence type="ECO:0000256" key="1">
    <source>
        <dbReference type="ARBA" id="ARBA00023125"/>
    </source>
</evidence>
<evidence type="ECO:0000256" key="2">
    <source>
        <dbReference type="PROSITE-ProRule" id="PRU00335"/>
    </source>
</evidence>
<dbReference type="SUPFAM" id="SSF48498">
    <property type="entry name" value="Tetracyclin repressor-like, C-terminal domain"/>
    <property type="match status" value="1"/>
</dbReference>